<dbReference type="PANTHER" id="PTHR24421:SF10">
    <property type="entry name" value="NITRATE_NITRITE SENSOR PROTEIN NARQ"/>
    <property type="match status" value="1"/>
</dbReference>
<keyword evidence="11" id="KW-1185">Reference proteome</keyword>
<dbReference type="GO" id="GO:0000155">
    <property type="term" value="F:phosphorelay sensor kinase activity"/>
    <property type="evidence" value="ECO:0007669"/>
    <property type="project" value="InterPro"/>
</dbReference>
<keyword evidence="7" id="KW-0067">ATP-binding</keyword>
<feature type="non-terminal residue" evidence="10">
    <location>
        <position position="1"/>
    </location>
</feature>
<dbReference type="Gene3D" id="3.30.565.10">
    <property type="entry name" value="Histidine kinase-like ATPase, C-terminal domain"/>
    <property type="match status" value="1"/>
</dbReference>
<evidence type="ECO:0000259" key="9">
    <source>
        <dbReference type="Pfam" id="PF07730"/>
    </source>
</evidence>
<comment type="caution">
    <text evidence="10">The sequence shown here is derived from an EMBL/GenBank/DDBJ whole genome shotgun (WGS) entry which is preliminary data.</text>
</comment>
<dbReference type="AlphaFoldDB" id="A0A4V2XZ14"/>
<evidence type="ECO:0000313" key="11">
    <source>
        <dbReference type="Proteomes" id="UP000295345"/>
    </source>
</evidence>
<feature type="domain" description="Signal transduction histidine kinase subgroup 3 dimerisation and phosphoacceptor" evidence="9">
    <location>
        <begin position="66"/>
        <end position="130"/>
    </location>
</feature>
<dbReference type="InterPro" id="IPR036890">
    <property type="entry name" value="HATPase_C_sf"/>
</dbReference>
<dbReference type="Proteomes" id="UP000295345">
    <property type="component" value="Unassembled WGS sequence"/>
</dbReference>
<evidence type="ECO:0000256" key="4">
    <source>
        <dbReference type="ARBA" id="ARBA00022679"/>
    </source>
</evidence>
<dbReference type="EC" id="2.7.13.3" evidence="2"/>
<dbReference type="GO" id="GO:0005524">
    <property type="term" value="F:ATP binding"/>
    <property type="evidence" value="ECO:0007669"/>
    <property type="project" value="UniProtKB-KW"/>
</dbReference>
<dbReference type="InterPro" id="IPR011712">
    <property type="entry name" value="Sig_transdc_His_kin_sub3_dim/P"/>
</dbReference>
<sequence>GVNHATAPDGWRGGSDVLALLAPLPAAWALGLAARGRREELVAAERRAEEARLAQEWREERAATGERLRIARDMHDVVAHSLTLLVVHAETMRARGGELPEWASRSVDAMAAAGRQTTAELRELLGYLRGSAAAREAAPRDPAPRLGAVPELVEAARRAGTPVSLSLPADAELLPGAVQSAGYRIVRECLANARRHAPGAPVRVAAELVDGRAARFEVECGPPPADHPGARG</sequence>
<keyword evidence="8" id="KW-0902">Two-component regulatory system</keyword>
<reference evidence="10 11" key="1">
    <citation type="submission" date="2019-03" db="EMBL/GenBank/DDBJ databases">
        <title>Draft genome sequences of novel Actinobacteria.</title>
        <authorList>
            <person name="Sahin N."/>
            <person name="Ay H."/>
            <person name="Saygin H."/>
        </authorList>
    </citation>
    <scope>NUCLEOTIDE SEQUENCE [LARGE SCALE GENOMIC DNA]</scope>
    <source>
        <strain evidence="10 11">DSM 41900</strain>
    </source>
</reference>
<dbReference type="EMBL" id="SMKI01000912">
    <property type="protein sequence ID" value="TDC59235.1"/>
    <property type="molecule type" value="Genomic_DNA"/>
</dbReference>
<proteinExistence type="predicted"/>
<dbReference type="GO" id="GO:0016020">
    <property type="term" value="C:membrane"/>
    <property type="evidence" value="ECO:0007669"/>
    <property type="project" value="InterPro"/>
</dbReference>
<evidence type="ECO:0000256" key="3">
    <source>
        <dbReference type="ARBA" id="ARBA00022553"/>
    </source>
</evidence>
<evidence type="ECO:0000256" key="1">
    <source>
        <dbReference type="ARBA" id="ARBA00000085"/>
    </source>
</evidence>
<evidence type="ECO:0000313" key="10">
    <source>
        <dbReference type="EMBL" id="TDC59235.1"/>
    </source>
</evidence>
<feature type="non-terminal residue" evidence="10">
    <location>
        <position position="232"/>
    </location>
</feature>
<evidence type="ECO:0000256" key="6">
    <source>
        <dbReference type="ARBA" id="ARBA00022777"/>
    </source>
</evidence>
<organism evidence="10 11">
    <name type="scientific">Streptomyces hainanensis</name>
    <dbReference type="NCBI Taxonomy" id="402648"/>
    <lineage>
        <taxon>Bacteria</taxon>
        <taxon>Bacillati</taxon>
        <taxon>Actinomycetota</taxon>
        <taxon>Actinomycetes</taxon>
        <taxon>Kitasatosporales</taxon>
        <taxon>Streptomycetaceae</taxon>
        <taxon>Streptomyces</taxon>
    </lineage>
</organism>
<evidence type="ECO:0000256" key="8">
    <source>
        <dbReference type="ARBA" id="ARBA00023012"/>
    </source>
</evidence>
<name>A0A4V2XZ14_9ACTN</name>
<dbReference type="GO" id="GO:0046983">
    <property type="term" value="F:protein dimerization activity"/>
    <property type="evidence" value="ECO:0007669"/>
    <property type="project" value="InterPro"/>
</dbReference>
<evidence type="ECO:0000256" key="5">
    <source>
        <dbReference type="ARBA" id="ARBA00022741"/>
    </source>
</evidence>
<evidence type="ECO:0000256" key="7">
    <source>
        <dbReference type="ARBA" id="ARBA00022840"/>
    </source>
</evidence>
<protein>
    <recommendedName>
        <fullName evidence="2">histidine kinase</fullName>
        <ecNumber evidence="2">2.7.13.3</ecNumber>
    </recommendedName>
</protein>
<dbReference type="InterPro" id="IPR050482">
    <property type="entry name" value="Sensor_HK_TwoCompSys"/>
</dbReference>
<gene>
    <name evidence="10" type="ORF">E1283_36760</name>
</gene>
<dbReference type="Pfam" id="PF07730">
    <property type="entry name" value="HisKA_3"/>
    <property type="match status" value="1"/>
</dbReference>
<keyword evidence="3" id="KW-0597">Phosphoprotein</keyword>
<keyword evidence="4" id="KW-0808">Transferase</keyword>
<comment type="catalytic activity">
    <reaction evidence="1">
        <text>ATP + protein L-histidine = ADP + protein N-phospho-L-histidine.</text>
        <dbReference type="EC" id="2.7.13.3"/>
    </reaction>
</comment>
<evidence type="ECO:0000256" key="2">
    <source>
        <dbReference type="ARBA" id="ARBA00012438"/>
    </source>
</evidence>
<keyword evidence="5" id="KW-0547">Nucleotide-binding</keyword>
<accession>A0A4V2XZ14</accession>
<dbReference type="Gene3D" id="1.20.5.1930">
    <property type="match status" value="1"/>
</dbReference>
<dbReference type="PANTHER" id="PTHR24421">
    <property type="entry name" value="NITRATE/NITRITE SENSOR PROTEIN NARX-RELATED"/>
    <property type="match status" value="1"/>
</dbReference>
<keyword evidence="6 10" id="KW-0418">Kinase</keyword>